<name>X1Q710_9ZZZZ</name>
<gene>
    <name evidence="2" type="ORF">S06H3_56167</name>
</gene>
<dbReference type="EMBL" id="BARV01036107">
    <property type="protein sequence ID" value="GAI50536.1"/>
    <property type="molecule type" value="Genomic_DNA"/>
</dbReference>
<evidence type="ECO:0000259" key="1">
    <source>
        <dbReference type="Pfam" id="PF03720"/>
    </source>
</evidence>
<dbReference type="SUPFAM" id="SSF52413">
    <property type="entry name" value="UDP-glucose/GDP-mannose dehydrogenase C-terminal domain"/>
    <property type="match status" value="1"/>
</dbReference>
<dbReference type="Pfam" id="PF03720">
    <property type="entry name" value="UDPG_MGDP_dh_C"/>
    <property type="match status" value="1"/>
</dbReference>
<dbReference type="AlphaFoldDB" id="X1Q710"/>
<dbReference type="GO" id="GO:0016616">
    <property type="term" value="F:oxidoreductase activity, acting on the CH-OH group of donors, NAD or NADP as acceptor"/>
    <property type="evidence" value="ECO:0007669"/>
    <property type="project" value="InterPro"/>
</dbReference>
<accession>X1Q710</accession>
<dbReference type="Gene3D" id="3.40.50.720">
    <property type="entry name" value="NAD(P)-binding Rossmann-like Domain"/>
    <property type="match status" value="1"/>
</dbReference>
<dbReference type="PANTHER" id="PTHR43750:SF3">
    <property type="entry name" value="UDP-GLUCOSE 6-DEHYDROGENASE TUAD"/>
    <property type="match status" value="1"/>
</dbReference>
<dbReference type="PANTHER" id="PTHR43750">
    <property type="entry name" value="UDP-GLUCOSE 6-DEHYDROGENASE TUAD"/>
    <property type="match status" value="1"/>
</dbReference>
<dbReference type="GO" id="GO:0051287">
    <property type="term" value="F:NAD binding"/>
    <property type="evidence" value="ECO:0007669"/>
    <property type="project" value="InterPro"/>
</dbReference>
<reference evidence="2" key="1">
    <citation type="journal article" date="2014" name="Front. Microbiol.">
        <title>High frequency of phylogenetically diverse reductive dehalogenase-homologous genes in deep subseafloor sedimentary metagenomes.</title>
        <authorList>
            <person name="Kawai M."/>
            <person name="Futagami T."/>
            <person name="Toyoda A."/>
            <person name="Takaki Y."/>
            <person name="Nishi S."/>
            <person name="Hori S."/>
            <person name="Arai W."/>
            <person name="Tsubouchi T."/>
            <person name="Morono Y."/>
            <person name="Uchiyama I."/>
            <person name="Ito T."/>
            <person name="Fujiyama A."/>
            <person name="Inagaki F."/>
            <person name="Takami H."/>
        </authorList>
    </citation>
    <scope>NUCLEOTIDE SEQUENCE</scope>
    <source>
        <strain evidence="2">Expedition CK06-06</strain>
    </source>
</reference>
<feature type="domain" description="UDP-glucose/GDP-mannose dehydrogenase C-terminal" evidence="1">
    <location>
        <begin position="9"/>
        <end position="55"/>
    </location>
</feature>
<protein>
    <recommendedName>
        <fullName evidence="1">UDP-glucose/GDP-mannose dehydrogenase C-terminal domain-containing protein</fullName>
    </recommendedName>
</protein>
<dbReference type="InterPro" id="IPR014027">
    <property type="entry name" value="UDP-Glc/GDP-Man_DH_C"/>
</dbReference>
<proteinExistence type="predicted"/>
<feature type="non-terminal residue" evidence="2">
    <location>
        <position position="1"/>
    </location>
</feature>
<sequence length="73" mass="8696">QDARRFDVQLRDDFKDMDCAVIVADHKEFYNLDWEEIKGKMRTNIVVDGRQVVNPEKMKKLGFIYRGIGRVYD</sequence>
<comment type="caution">
    <text evidence="2">The sequence shown here is derived from an EMBL/GenBank/DDBJ whole genome shotgun (WGS) entry which is preliminary data.</text>
</comment>
<dbReference type="InterPro" id="IPR036220">
    <property type="entry name" value="UDP-Glc/GDP-Man_DH_C_sf"/>
</dbReference>
<organism evidence="2">
    <name type="scientific">marine sediment metagenome</name>
    <dbReference type="NCBI Taxonomy" id="412755"/>
    <lineage>
        <taxon>unclassified sequences</taxon>
        <taxon>metagenomes</taxon>
        <taxon>ecological metagenomes</taxon>
    </lineage>
</organism>
<evidence type="ECO:0000313" key="2">
    <source>
        <dbReference type="EMBL" id="GAI50536.1"/>
    </source>
</evidence>